<comment type="caution">
    <text evidence="4">The sequence shown here is derived from an EMBL/GenBank/DDBJ whole genome shotgun (WGS) entry which is preliminary data.</text>
</comment>
<keyword evidence="5" id="KW-1185">Reference proteome</keyword>
<feature type="domain" description="EGF-like" evidence="3">
    <location>
        <begin position="3723"/>
        <end position="3757"/>
    </location>
</feature>
<sequence>MSGVTLPLCLIVTFTFVVIFPVFTSGSHFRGGIISWRPLSQPSSNQTNILPPIEISFRVAWRRNSGGHFCTADDITSRNLLRGEGSLSCTSRGSCLSLSYVCTDFNEIENWSTGINSGQFQPTIPVFDIWFSGCCWISLRNGGSSWDLGALVNLTVRSDTGLINSSPTTTTMPIVRFQRECNNTIQIPVSDPDGDYVRCFWASRRCGGICNRLPGAFLNEDTCELFWNVDEGIALGLYGVAIEIEDYASPSSTDALSVIPLQFLVDLFSSSETCVSQPVFIPPTRAHDSCIGISENTTYHEPIVARTGSVDVSILDIDTVSPAGVSKSAVAPFPGGLSNDYHVNITWTPDTVGFQELLCFTPRDNVGSVGIQSCVTLVTGTDPPQINTSSLLPAPGDEVLPSDLVVQMTFDQEVIRPTRSAIITLFDETDTMVYQQDSSLSEQVSFIDNSILEFTIPGRILEEKISYYILMDPGVVKSTTFCGVESPAIRDRNFWRFTIRDITPPVLNFVNVPPRTNANATILWSVNEASSATCTLSSPTGTNIVPCGESWSGVFLSEGYHTLYVTATDTSGNVGRTRSVSWFVDRTAPTVDIYQRPNEVSNETVATFSFRCTRFNEFCQFRCGHSINNTEPNLQQCVSPYVASGLLNDMQYTFSIVATDSVGNTAEEVSIPWIVDTEPPSVSSLPSIQVTCGMPFDASVTGVPTSTDNQDAAPRGSFVDEPLSNCTFVRTWTFTDEAGNTAIIRQSLFIDNVSPPQVNVPLLRVLACSDDFEAELDIMNSRGESQVSHPCDRPLVVSFTDDLNAKRCGIAFTRFWTVADDCGNIVGVQQRIQILELQLPESPMSGQVNVELNAMLRWPSYPGASSHNVYVWRYEDTRPDGPTEQTNGLTYIPSTPYPPSTRMLWQVEYVLGEGTRRKRQDNEITIIPSPVWGFVTRSFPDLTVTDINVPSIAFSGQNIEVSWQVENIGQMGVPFITWFDRVHLSLLPEPESNPVVFRNQRVRRFVDPVDGYSITTSWTLPEDFIGTFHVFVETDVFSSVEDFDRSNNVGIADSTVEVRLTPPPDLQVTSVVAPASTFSGLNINVRWKVENLGFGVTSRSEWFDRIYFSSDSVLDRQDRLLLSILHTGILTVGTGYSSSATVSVPTRTYGDHFIIVATDVFNNIYEHSFENNNDLNSSSINVILSPPADLEVTNITVQPDPAKSGDVVTVSWEVFNRGGGFPDSFFWYDRVVLLFGDQRRTISLPYVSEDLPPLTSYARSVPFTVSGSQISGIYQISVETDVFDSVFEFNAEENNNLVYDLQIEQSLPDLRISDAMGIVSTNETTGEITLTLNWTVTNTGEAATFKGSITDSVHILGSSSRFLGSTVFNDVLLPDQSYNVIDEEFAVPNDVRGKVQIRILTDASARHVESGPAASNEILLDLDIPCLEPNFAISDVEILTRMPYRAGDYVEISWEVANIGSVLLRPFMLNRLINIMRFSPNYEIRLLKQLETESEVMPMSTTSRNVTVQLPSDIRGNVSLSVVYEFNNVAPCPSTVKQRATEYFVIQSPPTPNLQVTNISWSPLEVGQSILVNWTVTNIGNTMISESQWYDEVVLVPDLRNNGDNSVRLGLFSYNGIMEFRQSYTNSKPLLVPQNLGGSLYISVITTFELVPTQSISEDQPVNVLGRSSDLTNELLELPEPSLPDLVVRSISEVPSNASFGSVLAVYYEVENVGSSTLASSWTDCIYIVQPVLRLQVQKIIHTGSLNSRDSYRGAIFFRIPFVLNDLAQIEVTVDATLQVRDSNRENNVASSGSINLYEGPMGDLTVTIDTRDTQLFPGAPISFNYSLTNIGAGTIEGFWIDSIYLSQDINIDPFDIRLSSSQNGGIIGQNETLQVNTELSVPFDLPVAVFYVIVVTDSRNEIFEQNDDNNQAAMAFEISGGFLSDLSVTSVNNPASVSFGDNLGVDWVVENLGLEMVEGYKCDAVYLSDDREWQVMDTEVGRTCTFFTLSSLSNAPLNGEMFSFEAPLPLVSSGKHYAIVRSRSNIRDLNLENNICIGDTGLEVSLPLLEVEVPVSAVISLYESLAYRIPAIPADETLVVDLTSASEFDVNNLFLSYDEIATASNFDAASEESFSPNQTVILSPTRQGDYYLLIQNNGALENTRSGTPSTIFLSARIARFEILDVRPKAAAPLGNVTLSVRGTVFPEIISAKLRGDDGAEISAQNIFRFSSQELYVTFNMIGNDIGSSFDLILNDEVEFLQAIRMKSGVEGTITVSVNNPGRLRPFEVGQVLVDVRNTGDTDILTPLMVFTISEQGEARLVGSGPSSNWLNSQYFFPSPSRGPAGIIPPGSLGRFVFEVRSLSGTGSVELSLSTVSSEGSSTPNLFVDEGDYFRPFMLSDESWGRVWEMFLEVTGPTHETFTQQMSKVLNHLSLVGERPRLVEEVVLHQVNLVDGFGYYTAFTTEHVDIEVPSTENGILSLEYSREIDRLLTFRTVSGVFGRGWRSFWWNIRINILEEEETIILEQDNQFFEFIYNDAEDSYLSYRGAITKNNTELLYRDAFLGFDGLIVFDATSFALKRITTTEDQTALTFETNDANLPVLVTSSRGASLSISYTPNGLVELVELNNREGNINSSASYTYDRTGTYLMSVSVDGKVISYTYAFDGALASFTDSNGVTTSFSYNSYGLISKVSVVDTADEIIAETEINDLRDGRVTQTAYPSGLTTDSIYNLLGSVGFYRANGRPAYKLIENIQSGSATILVGDHVIRRVVYDAERNIHFIFNGNGEVLEVSKNSSTRFNYVVDGNGNRYDYDYDVQSRVRSITFADGSAETTTFDENGFVVEQRNRKGSVSSFVNDEDGLVRRRTQDDGEEYFFMYNERGLVTEATNSVGTIRISYTSTGKPRTVRYPDGKMFTYDYDEKDRRVGIRDGEDYNVTYTYDIRDRVIKVTASGNTVVDIEYDTEGRIGRKIFPNGCESSYQFRQGSSEVTQVVNSCNSSVLSQFDYGLNTRDLVSEINTTAGAWKIRYDGAEQITSWDDPQGNEINIGYDKNGNRRLLDNNGDISSYTVNNLNQYEQVGSVAIRYDENGNIISIDDPSNPQIFEFNELNHLIRSQTNDVECVYRYNAMGSLHDKECSGEKTFYYMDFFGDFGPDVLIESTETADTLYYHASGLGLLSRRTQGSLNFYNFDGTGSIVEIIGEDRALIASFSYDPFGNIIMQSGSRDSLYQFSGRYGVLTMTESGLHFMRTRFYSSQLGRFISPDLFGVFGSPSNLYLYANNNPLKYVDPFGTVPVFLAPIVPGLVAIAKGAAISAGASAAVYLATTPEITLGGLAGSLVGGAVSGAYSPVGIPGKIAVGFLGGFVGDVVTQKIDKPDEFRLDNALISGLVSGLFSSAAIIDDVPGLADITEVEAMFLAKYFDGVYKALPQMLLSQALQNLRDTLRDNYRDLWNDVLDWIESRDPNDILGPPGFGEARFIAADSCLDYRIRFENEANATAPAQLVTITTSLDEDVDMATFQLGDFGFGNFTFDSNSRSAILQNTIEFEDERSYVVRVTAGLDFQNMRATWEMQTLDPETGLPPTDPGVGFLPPNPENGTDGEGYVTYSVKLRRNVKTYDVIDAEATIVFDKNEPITTEPIFNTIDRDVPSSENVTVIDDVIDSGILALSVNSNDEGAGVRYIHVYNNDGGNLKLITSRPPTEEIITLDVPAGAIYNLVILPEDNVGNMASLSNGGESLEVYFPAIEVSCEGVNNCSGFGQCTNTNLCQCIEGRYGDDCSQVTPPVEPPIIDVAIVPGEEDMALPFPVTVELLTPTPIDAVELRLIDVLSSFTSTSGAEDGNDLLVPVAVSRDIILQPFEDLAGEFSISVRAAFKDKPGSEISRTVDIPVTVIPVPDEPSISIETACFDASDVNGTFTMYINVTSGDEDQSELVSVHIEEMTSKIVTWFPNVTMSATQISVNFTIEERHVLDTFFGVIVYAESREVSNPLLAPATSRRMVTVPLCDSEEFITTKRPAIPRPPFSIDNNPVRFG</sequence>
<dbReference type="InterPro" id="IPR013783">
    <property type="entry name" value="Ig-like_fold"/>
</dbReference>
<evidence type="ECO:0000313" key="5">
    <source>
        <dbReference type="Proteomes" id="UP001152320"/>
    </source>
</evidence>
<dbReference type="PANTHER" id="PTHR32305">
    <property type="match status" value="1"/>
</dbReference>
<dbReference type="OrthoDB" id="5986940at2759"/>
<dbReference type="PANTHER" id="PTHR32305:SF15">
    <property type="entry name" value="PROTEIN RHSA-RELATED"/>
    <property type="match status" value="1"/>
</dbReference>
<evidence type="ECO:0000259" key="3">
    <source>
        <dbReference type="PROSITE" id="PS50026"/>
    </source>
</evidence>
<dbReference type="Gene3D" id="2.60.40.10">
    <property type="entry name" value="Immunoglobulins"/>
    <property type="match status" value="6"/>
</dbReference>
<dbReference type="Proteomes" id="UP001152320">
    <property type="component" value="Chromosome 18"/>
</dbReference>
<dbReference type="InterPro" id="IPR000742">
    <property type="entry name" value="EGF"/>
</dbReference>
<reference evidence="4" key="1">
    <citation type="submission" date="2021-10" db="EMBL/GenBank/DDBJ databases">
        <title>Tropical sea cucumber genome reveals ecological adaptation and Cuvierian tubules defense mechanism.</title>
        <authorList>
            <person name="Chen T."/>
        </authorList>
    </citation>
    <scope>NUCLEOTIDE SEQUENCE</scope>
    <source>
        <strain evidence="4">Nanhai2018</strain>
        <tissue evidence="4">Muscle</tissue>
    </source>
</reference>
<dbReference type="PROSITE" id="PS00022">
    <property type="entry name" value="EGF_1"/>
    <property type="match status" value="1"/>
</dbReference>
<dbReference type="EMBL" id="JAIZAY010000018">
    <property type="protein sequence ID" value="KAJ8025089.1"/>
    <property type="molecule type" value="Genomic_DNA"/>
</dbReference>
<name>A0A9Q0YME3_HOLLE</name>
<dbReference type="Pfam" id="PF25023">
    <property type="entry name" value="TEN_YD-shell"/>
    <property type="match status" value="1"/>
</dbReference>
<dbReference type="InterPro" id="IPR055353">
    <property type="entry name" value="DUF7619"/>
</dbReference>
<keyword evidence="2" id="KW-0245">EGF-like domain</keyword>
<dbReference type="Pfam" id="PF07705">
    <property type="entry name" value="CARDB"/>
    <property type="match status" value="3"/>
</dbReference>
<dbReference type="Pfam" id="PF24595">
    <property type="entry name" value="DUF7619"/>
    <property type="match status" value="2"/>
</dbReference>
<protein>
    <submittedName>
        <fullName evidence="4">Teneurin-3</fullName>
    </submittedName>
</protein>
<evidence type="ECO:0000313" key="4">
    <source>
        <dbReference type="EMBL" id="KAJ8025089.1"/>
    </source>
</evidence>
<evidence type="ECO:0000256" key="1">
    <source>
        <dbReference type="ARBA" id="ARBA00022737"/>
    </source>
</evidence>
<organism evidence="4 5">
    <name type="scientific">Holothuria leucospilota</name>
    <name type="common">Black long sea cucumber</name>
    <name type="synonym">Mertensiothuria leucospilota</name>
    <dbReference type="NCBI Taxonomy" id="206669"/>
    <lineage>
        <taxon>Eukaryota</taxon>
        <taxon>Metazoa</taxon>
        <taxon>Echinodermata</taxon>
        <taxon>Eleutherozoa</taxon>
        <taxon>Echinozoa</taxon>
        <taxon>Holothuroidea</taxon>
        <taxon>Aspidochirotacea</taxon>
        <taxon>Aspidochirotida</taxon>
        <taxon>Holothuriidae</taxon>
        <taxon>Holothuria</taxon>
    </lineage>
</organism>
<proteinExistence type="predicted"/>
<dbReference type="InterPro" id="IPR011635">
    <property type="entry name" value="CARDB"/>
</dbReference>
<dbReference type="Gene3D" id="2.60.120.380">
    <property type="match status" value="1"/>
</dbReference>
<feature type="disulfide bond" evidence="2">
    <location>
        <begin position="3747"/>
        <end position="3756"/>
    </location>
</feature>
<keyword evidence="1" id="KW-0677">Repeat</keyword>
<dbReference type="InterPro" id="IPR022385">
    <property type="entry name" value="Rhs_assc_core"/>
</dbReference>
<dbReference type="NCBIfam" id="TIGR03696">
    <property type="entry name" value="Rhs_assc_core"/>
    <property type="match status" value="1"/>
</dbReference>
<dbReference type="InterPro" id="IPR050708">
    <property type="entry name" value="T6SS_VgrG/RHS"/>
</dbReference>
<keyword evidence="2" id="KW-1015">Disulfide bond</keyword>
<dbReference type="InterPro" id="IPR056823">
    <property type="entry name" value="TEN-like_YD-shell"/>
</dbReference>
<evidence type="ECO:0000256" key="2">
    <source>
        <dbReference type="PROSITE-ProRule" id="PRU00076"/>
    </source>
</evidence>
<gene>
    <name evidence="4" type="ORF">HOLleu_35197</name>
</gene>
<comment type="caution">
    <text evidence="2">Lacks conserved residue(s) required for the propagation of feature annotation.</text>
</comment>
<accession>A0A9Q0YME3</accession>
<dbReference type="Gene3D" id="2.180.10.10">
    <property type="entry name" value="RHS repeat-associated core"/>
    <property type="match status" value="1"/>
</dbReference>
<dbReference type="PROSITE" id="PS50026">
    <property type="entry name" value="EGF_3"/>
    <property type="match status" value="1"/>
</dbReference>